<gene>
    <name evidence="6" type="primary">dnaC</name>
    <name evidence="6" type="ORF">TBK1r_43900</name>
</gene>
<feature type="region of interest" description="Disordered" evidence="4">
    <location>
        <begin position="240"/>
        <end position="288"/>
    </location>
</feature>
<evidence type="ECO:0000256" key="1">
    <source>
        <dbReference type="ARBA" id="ARBA00008059"/>
    </source>
</evidence>
<feature type="compositionally biased region" description="Acidic residues" evidence="4">
    <location>
        <begin position="251"/>
        <end position="260"/>
    </location>
</feature>
<keyword evidence="3" id="KW-0067">ATP-binding</keyword>
<keyword evidence="7" id="KW-1185">Reference proteome</keyword>
<evidence type="ECO:0000256" key="4">
    <source>
        <dbReference type="SAM" id="MobiDB-lite"/>
    </source>
</evidence>
<accession>A0ABX5XTQ5</accession>
<dbReference type="SUPFAM" id="SSF52540">
    <property type="entry name" value="P-loop containing nucleoside triphosphate hydrolases"/>
    <property type="match status" value="1"/>
</dbReference>
<organism evidence="6 7">
    <name type="scientific">Stieleria magnilauensis</name>
    <dbReference type="NCBI Taxonomy" id="2527963"/>
    <lineage>
        <taxon>Bacteria</taxon>
        <taxon>Pseudomonadati</taxon>
        <taxon>Planctomycetota</taxon>
        <taxon>Planctomycetia</taxon>
        <taxon>Pirellulales</taxon>
        <taxon>Pirellulaceae</taxon>
        <taxon>Stieleria</taxon>
    </lineage>
</organism>
<feature type="compositionally biased region" description="Basic residues" evidence="4">
    <location>
        <begin position="270"/>
        <end position="288"/>
    </location>
</feature>
<sequence length="288" mass="33289">MNMNLREQLKQLRLSGLLQTLEVRLQEAKSSKLDYAEFLELILEDEMVVRSDRQIERRTKAAAFRDQKCLDDFDFDFNKSVKRKQIYDLAAGDFVRKHHDAIFVGPPGVGKSHIVQSIGRQLIRDGYTVYYRSIFDCVRDFLHDEAFEGHDRILNRYLKPDVLILDDMGMKQLPKKSGEFLFEIIMRRHELRSTMMTSNRPLEDWGKLIGDVPSATAILDRFLQSAEVIQITGRSFRLRGHRADKKTDQAAVDEAETEPENELKTGQSKTGHKRPPGRPKKTTKKPAN</sequence>
<dbReference type="EMBL" id="CP036432">
    <property type="protein sequence ID" value="QDV85410.1"/>
    <property type="molecule type" value="Genomic_DNA"/>
</dbReference>
<dbReference type="PANTHER" id="PTHR30050:SF4">
    <property type="entry name" value="ATP-BINDING PROTEIN RV3427C IN INSERTION SEQUENCE-RELATED"/>
    <property type="match status" value="1"/>
</dbReference>
<dbReference type="InterPro" id="IPR028350">
    <property type="entry name" value="DNAC/IstB-like"/>
</dbReference>
<feature type="domain" description="AAA+ ATPase" evidence="5">
    <location>
        <begin position="97"/>
        <end position="232"/>
    </location>
</feature>
<name>A0ABX5XTQ5_9BACT</name>
<evidence type="ECO:0000313" key="7">
    <source>
        <dbReference type="Proteomes" id="UP000318081"/>
    </source>
</evidence>
<evidence type="ECO:0000256" key="3">
    <source>
        <dbReference type="ARBA" id="ARBA00022840"/>
    </source>
</evidence>
<dbReference type="Proteomes" id="UP000318081">
    <property type="component" value="Chromosome"/>
</dbReference>
<protein>
    <submittedName>
        <fullName evidence="6">DNA replication protein DnaC</fullName>
    </submittedName>
</protein>
<dbReference type="PANTHER" id="PTHR30050">
    <property type="entry name" value="CHROMOSOMAL REPLICATION INITIATOR PROTEIN DNAA"/>
    <property type="match status" value="1"/>
</dbReference>
<dbReference type="InterPro" id="IPR003593">
    <property type="entry name" value="AAA+_ATPase"/>
</dbReference>
<comment type="similarity">
    <text evidence="1">Belongs to the IS21/IS1162 putative ATP-binding protein family.</text>
</comment>
<dbReference type="InterPro" id="IPR047661">
    <property type="entry name" value="IstB"/>
</dbReference>
<evidence type="ECO:0000259" key="5">
    <source>
        <dbReference type="SMART" id="SM00382"/>
    </source>
</evidence>
<keyword evidence="2" id="KW-0547">Nucleotide-binding</keyword>
<dbReference type="SMART" id="SM00382">
    <property type="entry name" value="AAA"/>
    <property type="match status" value="1"/>
</dbReference>
<dbReference type="Gene3D" id="3.40.50.300">
    <property type="entry name" value="P-loop containing nucleotide triphosphate hydrolases"/>
    <property type="match status" value="1"/>
</dbReference>
<dbReference type="Pfam" id="PF01695">
    <property type="entry name" value="IstB_IS21"/>
    <property type="match status" value="1"/>
</dbReference>
<dbReference type="CDD" id="cd00009">
    <property type="entry name" value="AAA"/>
    <property type="match status" value="1"/>
</dbReference>
<reference evidence="6 7" key="1">
    <citation type="submission" date="2019-02" db="EMBL/GenBank/DDBJ databases">
        <title>Deep-cultivation of Planctomycetes and their phenomic and genomic characterization uncovers novel biology.</title>
        <authorList>
            <person name="Wiegand S."/>
            <person name="Jogler M."/>
            <person name="Boedeker C."/>
            <person name="Pinto D."/>
            <person name="Vollmers J."/>
            <person name="Rivas-Marin E."/>
            <person name="Kohn T."/>
            <person name="Peeters S.H."/>
            <person name="Heuer A."/>
            <person name="Rast P."/>
            <person name="Oberbeckmann S."/>
            <person name="Bunk B."/>
            <person name="Jeske O."/>
            <person name="Meyerdierks A."/>
            <person name="Storesund J.E."/>
            <person name="Kallscheuer N."/>
            <person name="Luecker S."/>
            <person name="Lage O.M."/>
            <person name="Pohl T."/>
            <person name="Merkel B.J."/>
            <person name="Hornburger P."/>
            <person name="Mueller R.-W."/>
            <person name="Bruemmer F."/>
            <person name="Labrenz M."/>
            <person name="Spormann A.M."/>
            <person name="Op den Camp H."/>
            <person name="Overmann J."/>
            <person name="Amann R."/>
            <person name="Jetten M.S.M."/>
            <person name="Mascher T."/>
            <person name="Medema M.H."/>
            <person name="Devos D.P."/>
            <person name="Kaster A.-K."/>
            <person name="Ovreas L."/>
            <person name="Rohde M."/>
            <person name="Galperin M.Y."/>
            <person name="Jogler C."/>
        </authorList>
    </citation>
    <scope>NUCLEOTIDE SEQUENCE [LARGE SCALE GENOMIC DNA]</scope>
    <source>
        <strain evidence="6 7">TBK1r</strain>
    </source>
</reference>
<evidence type="ECO:0000256" key="2">
    <source>
        <dbReference type="ARBA" id="ARBA00022741"/>
    </source>
</evidence>
<dbReference type="InterPro" id="IPR002611">
    <property type="entry name" value="IstB_ATP-bd"/>
</dbReference>
<dbReference type="PIRSF" id="PIRSF003073">
    <property type="entry name" value="DNAC_TnpB_IstB"/>
    <property type="match status" value="1"/>
</dbReference>
<dbReference type="InterPro" id="IPR027417">
    <property type="entry name" value="P-loop_NTPase"/>
</dbReference>
<proteinExistence type="inferred from homology"/>
<dbReference type="NCBIfam" id="NF038214">
    <property type="entry name" value="IS21_help_AAA"/>
    <property type="match status" value="1"/>
</dbReference>
<evidence type="ECO:0000313" key="6">
    <source>
        <dbReference type="EMBL" id="QDV85410.1"/>
    </source>
</evidence>
<dbReference type="RefSeq" id="WP_419580229.1">
    <property type="nucleotide sequence ID" value="NZ_CP036432.1"/>
</dbReference>